<name>A0A1R1L677_9MICC</name>
<dbReference type="RefSeq" id="WP_076705667.1">
    <property type="nucleotide sequence ID" value="NZ_MRDE01000081.1"/>
</dbReference>
<dbReference type="OrthoDB" id="5196942at2"/>
<keyword evidence="2" id="KW-1185">Reference proteome</keyword>
<accession>A0A1R1L677</accession>
<dbReference type="EMBL" id="MRDE01000081">
    <property type="protein sequence ID" value="OMH23038.1"/>
    <property type="molecule type" value="Genomic_DNA"/>
</dbReference>
<organism evidence="1 2">
    <name type="scientific">Tersicoccus phoenicis</name>
    <dbReference type="NCBI Taxonomy" id="554083"/>
    <lineage>
        <taxon>Bacteria</taxon>
        <taxon>Bacillati</taxon>
        <taxon>Actinomycetota</taxon>
        <taxon>Actinomycetes</taxon>
        <taxon>Micrococcales</taxon>
        <taxon>Micrococcaceae</taxon>
        <taxon>Tersicoccus</taxon>
    </lineage>
</organism>
<dbReference type="Proteomes" id="UP000187085">
    <property type="component" value="Unassembled WGS sequence"/>
</dbReference>
<comment type="caution">
    <text evidence="1">The sequence shown here is derived from an EMBL/GenBank/DDBJ whole genome shotgun (WGS) entry which is preliminary data.</text>
</comment>
<sequence length="66" mass="6953">MGKYVLGLIAVLVLLGGTFFLGYTAGISSDGGRVCQMDPQTGQATDKSVCIVDGVRYVPEDSHTDE</sequence>
<dbReference type="STRING" id="554083.BKD30_14270"/>
<reference evidence="1 2" key="1">
    <citation type="submission" date="2016-12" db="EMBL/GenBank/DDBJ databases">
        <title>Draft genome of Tersicoccus phoenicis 1P05MA.</title>
        <authorList>
            <person name="Nakajima Y."/>
            <person name="Yoshizawa S."/>
            <person name="Nakamura K."/>
            <person name="Ogura Y."/>
            <person name="Hayashi T."/>
            <person name="Kogure K."/>
        </authorList>
    </citation>
    <scope>NUCLEOTIDE SEQUENCE [LARGE SCALE GENOMIC DNA]</scope>
    <source>
        <strain evidence="1 2">1p05MA</strain>
    </source>
</reference>
<dbReference type="AlphaFoldDB" id="A0A1R1L677"/>
<evidence type="ECO:0000313" key="1">
    <source>
        <dbReference type="EMBL" id="OMH23038.1"/>
    </source>
</evidence>
<protein>
    <submittedName>
        <fullName evidence="1">Uncharacterized protein</fullName>
    </submittedName>
</protein>
<evidence type="ECO:0000313" key="2">
    <source>
        <dbReference type="Proteomes" id="UP000187085"/>
    </source>
</evidence>
<gene>
    <name evidence="1" type="ORF">BKD30_14270</name>
</gene>
<proteinExistence type="predicted"/>